<keyword evidence="2" id="KW-1185">Reference proteome</keyword>
<name>A0A1J1HZG8_9DIPT</name>
<dbReference type="Proteomes" id="UP000183832">
    <property type="component" value="Unassembled WGS sequence"/>
</dbReference>
<dbReference type="AlphaFoldDB" id="A0A1J1HZG8"/>
<sequence>MKRMNREMSMLQKLDLFCCQSNSLLLTKLTFLSRSTAKVLQPRNFGFALLVQIRNIEKATLTNMHVEILQRKLKFKIIVDVCLPFTRMNHKIKGVEEVDDTRFSRISTFS</sequence>
<reference evidence="1 2" key="1">
    <citation type="submission" date="2015-04" db="EMBL/GenBank/DDBJ databases">
        <authorList>
            <person name="Syromyatnikov M.Y."/>
            <person name="Popov V.N."/>
        </authorList>
    </citation>
    <scope>NUCLEOTIDE SEQUENCE [LARGE SCALE GENOMIC DNA]</scope>
</reference>
<protein>
    <submittedName>
        <fullName evidence="1">CLUMA_CG006957, isoform A</fullName>
    </submittedName>
</protein>
<gene>
    <name evidence="1" type="ORF">CLUMA_CG006957</name>
</gene>
<evidence type="ECO:0000313" key="1">
    <source>
        <dbReference type="EMBL" id="CRK93421.1"/>
    </source>
</evidence>
<proteinExistence type="predicted"/>
<accession>A0A1J1HZG8</accession>
<evidence type="ECO:0000313" key="2">
    <source>
        <dbReference type="Proteomes" id="UP000183832"/>
    </source>
</evidence>
<dbReference type="EMBL" id="CVRI01000037">
    <property type="protein sequence ID" value="CRK93421.1"/>
    <property type="molecule type" value="Genomic_DNA"/>
</dbReference>
<organism evidence="1 2">
    <name type="scientific">Clunio marinus</name>
    <dbReference type="NCBI Taxonomy" id="568069"/>
    <lineage>
        <taxon>Eukaryota</taxon>
        <taxon>Metazoa</taxon>
        <taxon>Ecdysozoa</taxon>
        <taxon>Arthropoda</taxon>
        <taxon>Hexapoda</taxon>
        <taxon>Insecta</taxon>
        <taxon>Pterygota</taxon>
        <taxon>Neoptera</taxon>
        <taxon>Endopterygota</taxon>
        <taxon>Diptera</taxon>
        <taxon>Nematocera</taxon>
        <taxon>Chironomoidea</taxon>
        <taxon>Chironomidae</taxon>
        <taxon>Clunio</taxon>
    </lineage>
</organism>